<dbReference type="AlphaFoldDB" id="A0AAI8VBG8"/>
<keyword evidence="6" id="KW-1185">Reference proteome</keyword>
<sequence length="331" mass="38388">MKFRRAAAECERKMDRQALLRQEESSSPVRNNNDSGYNLGRIVGDWRYQAGLYSLLSEHHGLPGTAYTNLRGVALVAPWVMYLGAADIALSLLLPVKLFAPDLVYRVSSWIAYSVWRWVQGIFEVGNGAQIHFHGDVLPQKESAIIVSNHVSWTDFYMIQALAQRSGMLGQCRWFAKIQLRAVPFLGWGLWAMGLISFSEATRFTAQKYEESKIWCKQNGRPQPLHLLYPRTKGFIKTVQHLRKAPHVKAVYDFTIAYQHRNRFLAAPDMWQTLKLPNLTSVHGYQFHVMARRYPLDELPHTDEELAKWLEERWVEKGEWLESRRLEWASK</sequence>
<accession>A0AAI8VBG8</accession>
<organism evidence="5 6">
    <name type="scientific">Anthostomella pinea</name>
    <dbReference type="NCBI Taxonomy" id="933095"/>
    <lineage>
        <taxon>Eukaryota</taxon>
        <taxon>Fungi</taxon>
        <taxon>Dikarya</taxon>
        <taxon>Ascomycota</taxon>
        <taxon>Pezizomycotina</taxon>
        <taxon>Sordariomycetes</taxon>
        <taxon>Xylariomycetidae</taxon>
        <taxon>Xylariales</taxon>
        <taxon>Xylariaceae</taxon>
        <taxon>Anthostomella</taxon>
    </lineage>
</organism>
<dbReference type="Pfam" id="PF16076">
    <property type="entry name" value="Acyltransf_C"/>
    <property type="match status" value="1"/>
</dbReference>
<evidence type="ECO:0000256" key="3">
    <source>
        <dbReference type="ARBA" id="ARBA00023315"/>
    </source>
</evidence>
<protein>
    <submittedName>
        <fullName evidence="5">Uu.00g044450.m01.CDS01</fullName>
    </submittedName>
</protein>
<keyword evidence="3" id="KW-0012">Acyltransferase</keyword>
<dbReference type="GO" id="GO:0003841">
    <property type="term" value="F:1-acylglycerol-3-phosphate O-acyltransferase activity"/>
    <property type="evidence" value="ECO:0007669"/>
    <property type="project" value="TreeGrafter"/>
</dbReference>
<name>A0AAI8VBG8_9PEZI</name>
<evidence type="ECO:0000313" key="5">
    <source>
        <dbReference type="EMBL" id="CAJ2501592.1"/>
    </source>
</evidence>
<dbReference type="Pfam" id="PF01553">
    <property type="entry name" value="Acyltransferase"/>
    <property type="match status" value="1"/>
</dbReference>
<evidence type="ECO:0000313" key="6">
    <source>
        <dbReference type="Proteomes" id="UP001295740"/>
    </source>
</evidence>
<dbReference type="Proteomes" id="UP001295740">
    <property type="component" value="Unassembled WGS sequence"/>
</dbReference>
<comment type="similarity">
    <text evidence="1">Belongs to the 1-acyl-sn-glycerol-3-phosphate acyltransferase family.</text>
</comment>
<feature type="domain" description="Phospholipid/glycerol acyltransferase" evidence="4">
    <location>
        <begin position="144"/>
        <end position="252"/>
    </location>
</feature>
<dbReference type="EMBL" id="CAUWAG010000003">
    <property type="protein sequence ID" value="CAJ2501592.1"/>
    <property type="molecule type" value="Genomic_DNA"/>
</dbReference>
<dbReference type="SUPFAM" id="SSF69593">
    <property type="entry name" value="Glycerol-3-phosphate (1)-acyltransferase"/>
    <property type="match status" value="1"/>
</dbReference>
<keyword evidence="2" id="KW-0808">Transferase</keyword>
<evidence type="ECO:0000256" key="2">
    <source>
        <dbReference type="ARBA" id="ARBA00022679"/>
    </source>
</evidence>
<dbReference type="PANTHER" id="PTHR10983">
    <property type="entry name" value="1-ACYLGLYCEROL-3-PHOSPHATE ACYLTRANSFERASE-RELATED"/>
    <property type="match status" value="1"/>
</dbReference>
<dbReference type="InterPro" id="IPR002123">
    <property type="entry name" value="Plipid/glycerol_acylTrfase"/>
</dbReference>
<gene>
    <name evidence="5" type="ORF">KHLLAP_LOCUS2060</name>
</gene>
<proteinExistence type="inferred from homology"/>
<reference evidence="5" key="1">
    <citation type="submission" date="2023-10" db="EMBL/GenBank/DDBJ databases">
        <authorList>
            <person name="Hackl T."/>
        </authorList>
    </citation>
    <scope>NUCLEOTIDE SEQUENCE</scope>
</reference>
<dbReference type="CDD" id="cd07990">
    <property type="entry name" value="LPLAT_LCLAT1-like"/>
    <property type="match status" value="1"/>
</dbReference>
<evidence type="ECO:0000256" key="1">
    <source>
        <dbReference type="ARBA" id="ARBA00008655"/>
    </source>
</evidence>
<dbReference type="SMART" id="SM00563">
    <property type="entry name" value="PlsC"/>
    <property type="match status" value="1"/>
</dbReference>
<evidence type="ECO:0000259" key="4">
    <source>
        <dbReference type="SMART" id="SM00563"/>
    </source>
</evidence>
<comment type="caution">
    <text evidence="5">The sequence shown here is derived from an EMBL/GenBank/DDBJ whole genome shotgun (WGS) entry which is preliminary data.</text>
</comment>
<dbReference type="PANTHER" id="PTHR10983:SF24">
    <property type="entry name" value="1-ACYLGLYCEROL-3-PHOSPHATE O-ACYLTRANSFERASE 3, ISOFORM E-RELATED"/>
    <property type="match status" value="1"/>
</dbReference>
<dbReference type="GO" id="GO:0012505">
    <property type="term" value="C:endomembrane system"/>
    <property type="evidence" value="ECO:0007669"/>
    <property type="project" value="TreeGrafter"/>
</dbReference>
<dbReference type="InterPro" id="IPR032098">
    <property type="entry name" value="Acyltransf_C"/>
</dbReference>